<accession>A0ACD4D8E8</accession>
<keyword evidence="2" id="KW-1185">Reference proteome</keyword>
<proteinExistence type="predicted"/>
<dbReference type="Proteomes" id="UP001061991">
    <property type="component" value="Chromosome"/>
</dbReference>
<evidence type="ECO:0000313" key="1">
    <source>
        <dbReference type="EMBL" id="UXN62087.1"/>
    </source>
</evidence>
<organism evidence="1 2">
    <name type="scientific">Phyllobacterium zundukense</name>
    <dbReference type="NCBI Taxonomy" id="1867719"/>
    <lineage>
        <taxon>Bacteria</taxon>
        <taxon>Pseudomonadati</taxon>
        <taxon>Pseudomonadota</taxon>
        <taxon>Alphaproteobacteria</taxon>
        <taxon>Hyphomicrobiales</taxon>
        <taxon>Phyllobacteriaceae</taxon>
        <taxon>Phyllobacterium</taxon>
    </lineage>
</organism>
<name>A0ACD4D8E8_9HYPH</name>
<dbReference type="EMBL" id="CP104973">
    <property type="protein sequence ID" value="UXN62087.1"/>
    <property type="molecule type" value="Genomic_DNA"/>
</dbReference>
<reference evidence="1" key="1">
    <citation type="submission" date="2022-09" db="EMBL/GenBank/DDBJ databases">
        <title>Interaction between co-microsymbionts with complementary sets of symbiotic genes in legume-rhizobium systems.</title>
        <authorList>
            <person name="Safronova V."/>
            <person name="Sazanova A."/>
            <person name="Afonin A."/>
            <person name="Chirak E."/>
        </authorList>
    </citation>
    <scope>NUCLEOTIDE SEQUENCE</scope>
    <source>
        <strain evidence="1">A18/3m</strain>
    </source>
</reference>
<protein>
    <submittedName>
        <fullName evidence="1">NADH-quinone oxidoreductase subunit J</fullName>
    </submittedName>
</protein>
<evidence type="ECO:0000313" key="2">
    <source>
        <dbReference type="Proteomes" id="UP001061991"/>
    </source>
</evidence>
<sequence length="166" mass="17674">MGQGFFLLFATVSVITALTVVLARNPVHSALALMACFLQISAIFVLLEAPFLAVIQIFVYVGAIMVLFLFVIMMIDVREAVLQRFLPGGNLPAMVLVVLLGCEMVVLVLLSDRFSGAEPAAMGGGDNIRQLSTTLFADYLLPFEAASVILLAALVGAIVLARKESG</sequence>
<gene>
    <name evidence="1" type="ORF">N8E88_18915</name>
</gene>